<evidence type="ECO:0000256" key="1">
    <source>
        <dbReference type="SAM" id="MobiDB-lite"/>
    </source>
</evidence>
<accession>A0A4Y2K1A1</accession>
<comment type="caution">
    <text evidence="2">The sequence shown here is derived from an EMBL/GenBank/DDBJ whole genome shotgun (WGS) entry which is preliminary data.</text>
</comment>
<dbReference type="EMBL" id="BGPR01004118">
    <property type="protein sequence ID" value="GBM96140.1"/>
    <property type="molecule type" value="Genomic_DNA"/>
</dbReference>
<evidence type="ECO:0000313" key="2">
    <source>
        <dbReference type="EMBL" id="GBM96140.1"/>
    </source>
</evidence>
<sequence length="111" mass="12452">MLQKRLQSKEKASERTQNVQLQDNEENTPNRLSPSVMGQISNSSNLSNEYEDKHKQRETKTTIISQDSPSTSQMRTTFSNVAQAGGRTGVSNRSAVIIIDMEIINKTILLK</sequence>
<keyword evidence="3" id="KW-1185">Reference proteome</keyword>
<evidence type="ECO:0000313" key="3">
    <source>
        <dbReference type="Proteomes" id="UP000499080"/>
    </source>
</evidence>
<dbReference type="Proteomes" id="UP000499080">
    <property type="component" value="Unassembled WGS sequence"/>
</dbReference>
<organism evidence="2 3">
    <name type="scientific">Araneus ventricosus</name>
    <name type="common">Orbweaver spider</name>
    <name type="synonym">Epeira ventricosa</name>
    <dbReference type="NCBI Taxonomy" id="182803"/>
    <lineage>
        <taxon>Eukaryota</taxon>
        <taxon>Metazoa</taxon>
        <taxon>Ecdysozoa</taxon>
        <taxon>Arthropoda</taxon>
        <taxon>Chelicerata</taxon>
        <taxon>Arachnida</taxon>
        <taxon>Araneae</taxon>
        <taxon>Araneomorphae</taxon>
        <taxon>Entelegynae</taxon>
        <taxon>Araneoidea</taxon>
        <taxon>Araneidae</taxon>
        <taxon>Araneus</taxon>
    </lineage>
</organism>
<proteinExistence type="predicted"/>
<feature type="compositionally biased region" description="Basic and acidic residues" evidence="1">
    <location>
        <begin position="50"/>
        <end position="60"/>
    </location>
</feature>
<name>A0A4Y2K1A1_ARAVE</name>
<dbReference type="AlphaFoldDB" id="A0A4Y2K1A1"/>
<reference evidence="2 3" key="1">
    <citation type="journal article" date="2019" name="Sci. Rep.">
        <title>Orb-weaving spider Araneus ventricosus genome elucidates the spidroin gene catalogue.</title>
        <authorList>
            <person name="Kono N."/>
            <person name="Nakamura H."/>
            <person name="Ohtoshi R."/>
            <person name="Moran D.A.P."/>
            <person name="Shinohara A."/>
            <person name="Yoshida Y."/>
            <person name="Fujiwara M."/>
            <person name="Mori M."/>
            <person name="Tomita M."/>
            <person name="Arakawa K."/>
        </authorList>
    </citation>
    <scope>NUCLEOTIDE SEQUENCE [LARGE SCALE GENOMIC DNA]</scope>
</reference>
<gene>
    <name evidence="2" type="ORF">AVEN_44797_1</name>
</gene>
<feature type="region of interest" description="Disordered" evidence="1">
    <location>
        <begin position="1"/>
        <end position="75"/>
    </location>
</feature>
<protein>
    <submittedName>
        <fullName evidence="2">Uncharacterized protein</fullName>
    </submittedName>
</protein>
<feature type="compositionally biased region" description="Polar residues" evidence="1">
    <location>
        <begin position="61"/>
        <end position="75"/>
    </location>
</feature>
<feature type="compositionally biased region" description="Polar residues" evidence="1">
    <location>
        <begin position="15"/>
        <end position="48"/>
    </location>
</feature>